<dbReference type="SUPFAM" id="SSF56300">
    <property type="entry name" value="Metallo-dependent phosphatases"/>
    <property type="match status" value="1"/>
</dbReference>
<comment type="similarity">
    <text evidence="1">Belongs to the metallophosphoesterase superfamily. YfcE family.</text>
</comment>
<dbReference type="PANTHER" id="PTHR12905:SF0">
    <property type="entry name" value="CALCINEURIN-LIKE PHOSPHOESTERASE DOMAIN-CONTAINING PROTEIN"/>
    <property type="match status" value="1"/>
</dbReference>
<dbReference type="OrthoDB" id="332939at2"/>
<dbReference type="RefSeq" id="WP_035253290.1">
    <property type="nucleotide sequence ID" value="NZ_AQQY01000015.1"/>
</dbReference>
<evidence type="ECO:0000313" key="3">
    <source>
        <dbReference type="EMBL" id="KCV80808.1"/>
    </source>
</evidence>
<comment type="caution">
    <text evidence="3">The sequence shown here is derived from an EMBL/GenBank/DDBJ whole genome shotgun (WGS) entry which is preliminary data.</text>
</comment>
<dbReference type="Pfam" id="PF12850">
    <property type="entry name" value="Metallophos_2"/>
    <property type="match status" value="1"/>
</dbReference>
<sequence length="201" mass="21281">MKILAFSDLHMSRGRAELLTVAAEQADLVIGAGDFCNMREGLDVAMHLLSGITAPMVMVPGNAESADELRAAALPHMTVLHGEGVDMGGLRLFGLGYGIPVTPFGAWSCDLSERLAEDMLTACETADILITHSPPKGIADRTSTGVSVGSTAIYAAIERIQPRLALCGHIHDSWGESGQVGDTEIVNLGPKPNWFELEPTS</sequence>
<dbReference type="InterPro" id="IPR051693">
    <property type="entry name" value="UPF0046_metallophosphoest"/>
</dbReference>
<evidence type="ECO:0000259" key="2">
    <source>
        <dbReference type="Pfam" id="PF12850"/>
    </source>
</evidence>
<dbReference type="Gene3D" id="3.60.21.10">
    <property type="match status" value="1"/>
</dbReference>
<evidence type="ECO:0000256" key="1">
    <source>
        <dbReference type="ARBA" id="ARBA00008950"/>
    </source>
</evidence>
<organism evidence="3 4">
    <name type="scientific">Actibacterium atlanticum</name>
    <dbReference type="NCBI Taxonomy" id="1461693"/>
    <lineage>
        <taxon>Bacteria</taxon>
        <taxon>Pseudomonadati</taxon>
        <taxon>Pseudomonadota</taxon>
        <taxon>Alphaproteobacteria</taxon>
        <taxon>Rhodobacterales</taxon>
        <taxon>Roseobacteraceae</taxon>
        <taxon>Actibacterium</taxon>
    </lineage>
</organism>
<evidence type="ECO:0000313" key="4">
    <source>
        <dbReference type="Proteomes" id="UP000024836"/>
    </source>
</evidence>
<keyword evidence="4" id="KW-1185">Reference proteome</keyword>
<dbReference type="STRING" id="1461693.ATO10_15335"/>
<dbReference type="InterPro" id="IPR029052">
    <property type="entry name" value="Metallo-depent_PP-like"/>
</dbReference>
<dbReference type="AlphaFoldDB" id="A0A058ZGU4"/>
<protein>
    <submittedName>
        <fullName evidence="3">Ser/Thr protein phosphatase</fullName>
    </submittedName>
</protein>
<dbReference type="PATRIC" id="fig|1461693.3.peg.3093"/>
<dbReference type="eggNOG" id="COG2129">
    <property type="taxonomic scope" value="Bacteria"/>
</dbReference>
<feature type="domain" description="Calcineurin-like phosphoesterase" evidence="2">
    <location>
        <begin position="1"/>
        <end position="190"/>
    </location>
</feature>
<name>A0A058ZGU4_9RHOB</name>
<accession>A0A058ZGU4</accession>
<reference evidence="3 4" key="1">
    <citation type="submission" date="2013-04" db="EMBL/GenBank/DDBJ databases">
        <title>Shimia sp. 22II-S11-Z10 Genome Sequencing.</title>
        <authorList>
            <person name="Lai Q."/>
            <person name="Li G."/>
            <person name="Shao Z."/>
        </authorList>
    </citation>
    <scope>NUCLEOTIDE SEQUENCE [LARGE SCALE GENOMIC DNA]</scope>
    <source>
        <strain evidence="4">22II-S11-Z10</strain>
    </source>
</reference>
<dbReference type="InterPro" id="IPR024654">
    <property type="entry name" value="Calcineurin-like_PHP_lpxH"/>
</dbReference>
<proteinExistence type="inferred from homology"/>
<gene>
    <name evidence="3" type="ORF">ATO10_15335</name>
</gene>
<dbReference type="Proteomes" id="UP000024836">
    <property type="component" value="Unassembled WGS sequence"/>
</dbReference>
<dbReference type="PANTHER" id="PTHR12905">
    <property type="entry name" value="METALLOPHOSPHOESTERASE"/>
    <property type="match status" value="1"/>
</dbReference>
<dbReference type="EMBL" id="AQQY01000015">
    <property type="protein sequence ID" value="KCV80808.1"/>
    <property type="molecule type" value="Genomic_DNA"/>
</dbReference>